<dbReference type="Proteomes" id="UP000050331">
    <property type="component" value="Chromosome"/>
</dbReference>
<accession>A0A0U3NK88</accession>
<protein>
    <submittedName>
        <fullName evidence="1">Uncharacterized protein</fullName>
    </submittedName>
</protein>
<dbReference type="STRING" id="1472767.AOX59_00420"/>
<dbReference type="KEGG" id="lao:AOX59_00420"/>
<evidence type="ECO:0000313" key="2">
    <source>
        <dbReference type="Proteomes" id="UP000050331"/>
    </source>
</evidence>
<sequence length="274" mass="32318">MANTNQSLQEEAKKYKKFLETYKIADHHLHLDGKDFYLVNYKKKIAGRGGMAIISTASDTQTEQYHIAHKWILSLYNYLSSIRNNGSERKNINMRAYHKMQSFLDRVTQISGLSEPERMNYHTCVEAIHSLLELQDRHVDLMEDYQDFVEKKNAEGKKYTIADIEYLQDLLLKLDYIQFKQLNISFNMTDNFAFMEKNVKENASVTELSDSEIERYAKEFADSKNKLRSEISKVSYVDGLEGLSEREYYHKVKPYYLEIQENDNERLKKDLRNA</sequence>
<reference evidence="1 2" key="1">
    <citation type="submission" date="2016-01" db="EMBL/GenBank/DDBJ databases">
        <title>Complete genome sequence of strain Lentibacillus amyloliquefaciens LAM0015T isolated from saline sediment.</title>
        <authorList>
            <person name="Wang J.-L."/>
            <person name="He M.-X."/>
        </authorList>
    </citation>
    <scope>NUCLEOTIDE SEQUENCE [LARGE SCALE GENOMIC DNA]</scope>
    <source>
        <strain evidence="1 2">LAM0015</strain>
    </source>
</reference>
<evidence type="ECO:0000313" key="1">
    <source>
        <dbReference type="EMBL" id="ALX47195.1"/>
    </source>
</evidence>
<name>A0A0U3NK88_9BACI</name>
<gene>
    <name evidence="1" type="ORF">AOX59_00420</name>
</gene>
<dbReference type="EMBL" id="CP013862">
    <property type="protein sequence ID" value="ALX47195.1"/>
    <property type="molecule type" value="Genomic_DNA"/>
</dbReference>
<dbReference type="AlphaFoldDB" id="A0A0U3NK88"/>
<dbReference type="OrthoDB" id="2959647at2"/>
<keyword evidence="2" id="KW-1185">Reference proteome</keyword>
<proteinExistence type="predicted"/>
<organism evidence="1 2">
    <name type="scientific">Lentibacillus amyloliquefaciens</name>
    <dbReference type="NCBI Taxonomy" id="1472767"/>
    <lineage>
        <taxon>Bacteria</taxon>
        <taxon>Bacillati</taxon>
        <taxon>Bacillota</taxon>
        <taxon>Bacilli</taxon>
        <taxon>Bacillales</taxon>
        <taxon>Bacillaceae</taxon>
        <taxon>Lentibacillus</taxon>
    </lineage>
</organism>